<dbReference type="Proteomes" id="UP000319801">
    <property type="component" value="Unassembled WGS sequence"/>
</dbReference>
<evidence type="ECO:0000256" key="14">
    <source>
        <dbReference type="ARBA" id="ARBA00022842"/>
    </source>
</evidence>
<evidence type="ECO:0000259" key="27">
    <source>
        <dbReference type="PROSITE" id="PS50011"/>
    </source>
</evidence>
<dbReference type="PROSITE" id="PS00107">
    <property type="entry name" value="PROTEIN_KINASE_ATP"/>
    <property type="match status" value="1"/>
</dbReference>
<dbReference type="GO" id="GO:0005886">
    <property type="term" value="C:plasma membrane"/>
    <property type="evidence" value="ECO:0007669"/>
    <property type="project" value="UniProtKB-SubCell"/>
</dbReference>
<evidence type="ECO:0000256" key="22">
    <source>
        <dbReference type="ARBA" id="ARBA00066244"/>
    </source>
</evidence>
<comment type="function">
    <text evidence="21">Phosphatidylinositol 3,4,5-trisphosphate-dependent guanine nucleotide exchange factor (GEF) which, independently of RAS, transduces signals from tyrosine kinase receptors to RAC. It also mediates signaling of membrane ruffling. Regulates the actin cytoskeleton as an effector or adapter protein in response to agonist stimulated phosphatidylinositol (3,4)-bisphosphate production and cell protrusion.</text>
</comment>
<dbReference type="GO" id="GO:0004715">
    <property type="term" value="F:non-membrane spanning protein tyrosine kinase activity"/>
    <property type="evidence" value="ECO:0007669"/>
    <property type="project" value="UniProtKB-EC"/>
</dbReference>
<evidence type="ECO:0000256" key="5">
    <source>
        <dbReference type="ARBA" id="ARBA00011903"/>
    </source>
</evidence>
<dbReference type="PROSITE" id="PS50003">
    <property type="entry name" value="PH_DOMAIN"/>
    <property type="match status" value="1"/>
</dbReference>
<evidence type="ECO:0000256" key="18">
    <source>
        <dbReference type="ARBA" id="ARBA00023137"/>
    </source>
</evidence>
<evidence type="ECO:0000256" key="11">
    <source>
        <dbReference type="ARBA" id="ARBA00022741"/>
    </source>
</evidence>
<dbReference type="SUPFAM" id="SSF50729">
    <property type="entry name" value="PH domain-like"/>
    <property type="match status" value="1"/>
</dbReference>
<evidence type="ECO:0000256" key="13">
    <source>
        <dbReference type="ARBA" id="ARBA00022840"/>
    </source>
</evidence>
<dbReference type="SMART" id="SM00233">
    <property type="entry name" value="PH"/>
    <property type="match status" value="1"/>
</dbReference>
<reference evidence="29 30" key="1">
    <citation type="journal article" date="2019" name="Genome Biol. Evol.">
        <title>Whole-Genome Sequencing of the Giant Devil Catfish, Bagarius yarrelli.</title>
        <authorList>
            <person name="Jiang W."/>
            <person name="Lv Y."/>
            <person name="Cheng L."/>
            <person name="Yang K."/>
            <person name="Chao B."/>
            <person name="Wang X."/>
            <person name="Li Y."/>
            <person name="Pan X."/>
            <person name="You X."/>
            <person name="Zhang Y."/>
            <person name="Yang J."/>
            <person name="Li J."/>
            <person name="Zhang X."/>
            <person name="Liu S."/>
            <person name="Sun C."/>
            <person name="Yang J."/>
            <person name="Shi Q."/>
        </authorList>
    </citation>
    <scope>NUCLEOTIDE SEQUENCE [LARGE SCALE GENOMIC DNA]</scope>
    <source>
        <strain evidence="29">JWS20170419001</strain>
        <tissue evidence="29">Muscle</tissue>
    </source>
</reference>
<feature type="compositionally biased region" description="Acidic residues" evidence="25">
    <location>
        <begin position="79"/>
        <end position="90"/>
    </location>
</feature>
<keyword evidence="9" id="KW-0808">Transferase</keyword>
<evidence type="ECO:0000259" key="26">
    <source>
        <dbReference type="PROSITE" id="PS50003"/>
    </source>
</evidence>
<dbReference type="InterPro" id="IPR011992">
    <property type="entry name" value="EF-hand-dom_pair"/>
</dbReference>
<dbReference type="InterPro" id="IPR057836">
    <property type="entry name" value="EF-hand_SWAP70_N"/>
</dbReference>
<dbReference type="PANTHER" id="PTHR14383:SF6">
    <property type="entry name" value="SWITCH-ASSOCIATED PROTEIN 70"/>
    <property type="match status" value="1"/>
</dbReference>
<evidence type="ECO:0000256" key="4">
    <source>
        <dbReference type="ARBA" id="ARBA00004510"/>
    </source>
</evidence>
<dbReference type="EC" id="2.7.10.2" evidence="5"/>
<keyword evidence="8" id="KW-0597">Phosphoprotein</keyword>
<dbReference type="Gene3D" id="2.30.29.30">
    <property type="entry name" value="Pleckstrin-homology domain (PH domain)/Phosphotyrosine-binding domain (PTB)"/>
    <property type="match status" value="1"/>
</dbReference>
<keyword evidence="12" id="KW-0418">Kinase</keyword>
<keyword evidence="16" id="KW-0238">DNA-binding</keyword>
<keyword evidence="7" id="KW-0963">Cytoplasm</keyword>
<keyword evidence="13 24" id="KW-0067">ATP-binding</keyword>
<dbReference type="AlphaFoldDB" id="A0A556TQY3"/>
<dbReference type="FunFam" id="3.30.200.20:FF:000115">
    <property type="entry name" value="Wee1-like kinase 2"/>
    <property type="match status" value="1"/>
</dbReference>
<keyword evidence="18" id="KW-0829">Tyrosine-protein kinase</keyword>
<name>A0A556TQY3_BAGYA</name>
<evidence type="ECO:0000313" key="30">
    <source>
        <dbReference type="Proteomes" id="UP000319801"/>
    </source>
</evidence>
<keyword evidence="30" id="KW-1185">Reference proteome</keyword>
<evidence type="ECO:0000256" key="15">
    <source>
        <dbReference type="ARBA" id="ARBA00023054"/>
    </source>
</evidence>
<comment type="subcellular location">
    <subcellularLocation>
        <location evidence="2">Cell membrane</location>
    </subcellularLocation>
    <subcellularLocation>
        <location evidence="4">Cell projection</location>
        <location evidence="4">Lamellipodium</location>
    </subcellularLocation>
    <subcellularLocation>
        <location evidence="3">Cytoplasm</location>
    </subcellularLocation>
    <subcellularLocation>
        <location evidence="1">Nucleus</location>
    </subcellularLocation>
</comment>
<dbReference type="GO" id="GO:0005737">
    <property type="term" value="C:cytoplasm"/>
    <property type="evidence" value="ECO:0007669"/>
    <property type="project" value="UniProtKB-SubCell"/>
</dbReference>
<dbReference type="GO" id="GO:0030027">
    <property type="term" value="C:lamellipodium"/>
    <property type="evidence" value="ECO:0007669"/>
    <property type="project" value="UniProtKB-SubCell"/>
</dbReference>
<dbReference type="GO" id="GO:0005634">
    <property type="term" value="C:nucleus"/>
    <property type="evidence" value="ECO:0007669"/>
    <property type="project" value="UniProtKB-SubCell"/>
</dbReference>
<keyword evidence="11 24" id="KW-0547">Nucleotide-binding</keyword>
<keyword evidence="15" id="KW-0175">Coiled coil</keyword>
<dbReference type="Pfam" id="PF25530">
    <property type="entry name" value="EF-hand_SWAP70_N"/>
    <property type="match status" value="1"/>
</dbReference>
<evidence type="ECO:0000256" key="7">
    <source>
        <dbReference type="ARBA" id="ARBA00022490"/>
    </source>
</evidence>
<dbReference type="SUPFAM" id="SSF56112">
    <property type="entry name" value="Protein kinase-like (PK-like)"/>
    <property type="match status" value="1"/>
</dbReference>
<proteinExistence type="predicted"/>
<dbReference type="PANTHER" id="PTHR14383">
    <property type="entry name" value="SWAP-70 RECOMBINASE"/>
    <property type="match status" value="1"/>
</dbReference>
<evidence type="ECO:0000256" key="21">
    <source>
        <dbReference type="ARBA" id="ARBA00059750"/>
    </source>
</evidence>
<evidence type="ECO:0000256" key="12">
    <source>
        <dbReference type="ARBA" id="ARBA00022777"/>
    </source>
</evidence>
<dbReference type="InterPro" id="IPR011009">
    <property type="entry name" value="Kinase-like_dom_sf"/>
</dbReference>
<comment type="subunit">
    <text evidence="22">The SWAP complex consists of NPM1, NCL, PARP1 and SWAP70.</text>
</comment>
<dbReference type="CDD" id="cd13273">
    <property type="entry name" value="PH_SWAP-70"/>
    <property type="match status" value="1"/>
</dbReference>
<dbReference type="InterPro" id="IPR017441">
    <property type="entry name" value="Protein_kinase_ATP_BS"/>
</dbReference>
<dbReference type="Gene3D" id="1.10.510.10">
    <property type="entry name" value="Transferase(Phosphotransferase) domain 1"/>
    <property type="match status" value="1"/>
</dbReference>
<dbReference type="GO" id="GO:0005509">
    <property type="term" value="F:calcium ion binding"/>
    <property type="evidence" value="ECO:0007669"/>
    <property type="project" value="InterPro"/>
</dbReference>
<evidence type="ECO:0000259" key="28">
    <source>
        <dbReference type="PROSITE" id="PS50222"/>
    </source>
</evidence>
<dbReference type="FunFam" id="1.10.510.10:FF:000217">
    <property type="entry name" value="Wee1-like protein kinase"/>
    <property type="match status" value="1"/>
</dbReference>
<feature type="domain" description="PH" evidence="26">
    <location>
        <begin position="819"/>
        <end position="913"/>
    </location>
</feature>
<feature type="region of interest" description="Disordered" evidence="25">
    <location>
        <begin position="213"/>
        <end position="238"/>
    </location>
</feature>
<dbReference type="SMART" id="SM00220">
    <property type="entry name" value="S_TKc"/>
    <property type="match status" value="1"/>
</dbReference>
<evidence type="ECO:0000256" key="3">
    <source>
        <dbReference type="ARBA" id="ARBA00004496"/>
    </source>
</evidence>
<feature type="region of interest" description="Disordered" evidence="25">
    <location>
        <begin position="919"/>
        <end position="942"/>
    </location>
</feature>
<keyword evidence="19" id="KW-0539">Nucleus</keyword>
<evidence type="ECO:0000256" key="1">
    <source>
        <dbReference type="ARBA" id="ARBA00004123"/>
    </source>
</evidence>
<keyword evidence="6" id="KW-1003">Cell membrane</keyword>
<feature type="domain" description="EF-hand" evidence="28">
    <location>
        <begin position="616"/>
        <end position="651"/>
    </location>
</feature>
<dbReference type="InterPro" id="IPR057837">
    <property type="entry name" value="PH_SWAP70"/>
</dbReference>
<dbReference type="InterPro" id="IPR002048">
    <property type="entry name" value="EF_hand_dom"/>
</dbReference>
<organism evidence="29 30">
    <name type="scientific">Bagarius yarrelli</name>
    <name type="common">Goonch</name>
    <name type="synonym">Bagrus yarrelli</name>
    <dbReference type="NCBI Taxonomy" id="175774"/>
    <lineage>
        <taxon>Eukaryota</taxon>
        <taxon>Metazoa</taxon>
        <taxon>Chordata</taxon>
        <taxon>Craniata</taxon>
        <taxon>Vertebrata</taxon>
        <taxon>Euteleostomi</taxon>
        <taxon>Actinopterygii</taxon>
        <taxon>Neopterygii</taxon>
        <taxon>Teleostei</taxon>
        <taxon>Ostariophysi</taxon>
        <taxon>Siluriformes</taxon>
        <taxon>Sisoridae</taxon>
        <taxon>Sisorinae</taxon>
        <taxon>Bagarius</taxon>
    </lineage>
</organism>
<evidence type="ECO:0000256" key="23">
    <source>
        <dbReference type="ARBA" id="ARBA00074876"/>
    </source>
</evidence>
<evidence type="ECO:0000256" key="10">
    <source>
        <dbReference type="ARBA" id="ARBA00022723"/>
    </source>
</evidence>
<dbReference type="PROSITE" id="PS00108">
    <property type="entry name" value="PROTEIN_KINASE_ST"/>
    <property type="match status" value="1"/>
</dbReference>
<evidence type="ECO:0000256" key="25">
    <source>
        <dbReference type="SAM" id="MobiDB-lite"/>
    </source>
</evidence>
<evidence type="ECO:0000256" key="8">
    <source>
        <dbReference type="ARBA" id="ARBA00022553"/>
    </source>
</evidence>
<keyword evidence="17" id="KW-0472">Membrane</keyword>
<dbReference type="SUPFAM" id="SSF47473">
    <property type="entry name" value="EF-hand"/>
    <property type="match status" value="1"/>
</dbReference>
<keyword evidence="20" id="KW-0966">Cell projection</keyword>
<feature type="domain" description="Protein kinase" evidence="27">
    <location>
        <begin position="267"/>
        <end position="536"/>
    </location>
</feature>
<keyword evidence="14" id="KW-0460">Magnesium</keyword>
<dbReference type="InterPro" id="IPR001849">
    <property type="entry name" value="PH_domain"/>
</dbReference>
<evidence type="ECO:0000256" key="16">
    <source>
        <dbReference type="ARBA" id="ARBA00023125"/>
    </source>
</evidence>
<evidence type="ECO:0000256" key="2">
    <source>
        <dbReference type="ARBA" id="ARBA00004236"/>
    </source>
</evidence>
<feature type="region of interest" description="Disordered" evidence="25">
    <location>
        <begin position="1"/>
        <end position="122"/>
    </location>
</feature>
<protein>
    <recommendedName>
        <fullName evidence="23">Switch-associated protein 70</fullName>
        <ecNumber evidence="5">2.7.10.2</ecNumber>
    </recommendedName>
</protein>
<dbReference type="InterPro" id="IPR008271">
    <property type="entry name" value="Ser/Thr_kinase_AS"/>
</dbReference>
<evidence type="ECO:0000256" key="24">
    <source>
        <dbReference type="PROSITE-ProRule" id="PRU10141"/>
    </source>
</evidence>
<comment type="caution">
    <text evidence="29">The sequence shown here is derived from an EMBL/GenBank/DDBJ whole genome shotgun (WGS) entry which is preliminary data.</text>
</comment>
<keyword evidence="10" id="KW-0479">Metal-binding</keyword>
<dbReference type="OrthoDB" id="8434295at2759"/>
<evidence type="ECO:0000256" key="19">
    <source>
        <dbReference type="ARBA" id="ARBA00023242"/>
    </source>
</evidence>
<dbReference type="EMBL" id="VCAZ01000011">
    <property type="protein sequence ID" value="TSK38521.1"/>
    <property type="molecule type" value="Genomic_DNA"/>
</dbReference>
<dbReference type="InterPro" id="IPR000719">
    <property type="entry name" value="Prot_kinase_dom"/>
</dbReference>
<dbReference type="Pfam" id="PF00069">
    <property type="entry name" value="Pkinase"/>
    <property type="match status" value="1"/>
</dbReference>
<dbReference type="GO" id="GO:0003677">
    <property type="term" value="F:DNA binding"/>
    <property type="evidence" value="ECO:0007669"/>
    <property type="project" value="UniProtKB-KW"/>
</dbReference>
<dbReference type="Gene3D" id="3.30.200.20">
    <property type="entry name" value="Phosphorylase Kinase, domain 1"/>
    <property type="match status" value="1"/>
</dbReference>
<dbReference type="FunFam" id="2.30.29.30:FF:000175">
    <property type="entry name" value="switch-associated protein 70 isoform X2"/>
    <property type="match status" value="1"/>
</dbReference>
<feature type="binding site" evidence="24">
    <location>
        <position position="296"/>
    </location>
    <ligand>
        <name>ATP</name>
        <dbReference type="ChEBI" id="CHEBI:30616"/>
    </ligand>
</feature>
<dbReference type="GO" id="GO:0005524">
    <property type="term" value="F:ATP binding"/>
    <property type="evidence" value="ECO:0007669"/>
    <property type="project" value="UniProtKB-UniRule"/>
</dbReference>
<evidence type="ECO:0000313" key="29">
    <source>
        <dbReference type="EMBL" id="TSK38521.1"/>
    </source>
</evidence>
<evidence type="ECO:0000256" key="20">
    <source>
        <dbReference type="ARBA" id="ARBA00023273"/>
    </source>
</evidence>
<sequence length="1196" mass="137434">MSFGCRRHADFSSNLRPIRQKLQFSSSDGEEDSTEKANNSTGAESGFTELDSPTSPRRSSTNKRPDDLNCSPLSQTRGDDDDGESWDEEGFGSPSHMKVSFCGKNSTSPRKSPRAYDSSPERTCIQNEVEGSPIPDCPDTPPHKTFRNLRLFDTPHTPKSLLSRARTSASTSRRVALFRNVDSKVKASLDGRRNQTPLVNINPFTPDSVLVQSSTQQRNNRKRSHWNDSCGEDMEASDAEIEDDVIPPSKKITMMESNMMSRYESEFHELEKIGSGQFGSVYKCVKRLDGCIYAIKRSKKPLAGSVDEQNALREVYAHAVLGQHPHVVRYYSAWAEDDHMLIQNEYCNGGTLSDVIAENYRRLHFLSELELKDLLLQVSRGLKYIHSTALVHMDIKPSNIFISRKSAVSVEEFEDEEDGPSTNVIYKIGDLGHVTRITNPQVEEGDSRYLANEILQEDYSNLIKADIFALALTVVGASGAEPLPTNGEQWHKIRQGILPHIPQVLSQEFLGLLKLMIHPDPARRPSTSDLIRHPVLLTASRMNADQLRVELNAERFKNALLQNCHGRAEVLGVLIGSQSRDSSARSVREETFFLEQSRSAPNLRHSKALKMGLREELLKSIWHAFTALDLDKSGKVSKSQLKVLSHSLCTVMKIPHDPVALEEHFRDDDEGPVSNQGYMPYLNRFILDKVQDNFDRVDFNRMCWTLCARKNLNRNHLLISDDDAFKIWCIFNFLSEDRYPLIIVTEEIEYFLRKLTEAMGGSWIEEKFEDYKMQLNIKQQCLNVWELIELIGMGHFSKGMDRQTLSMGINEVFQELILDVLKQGYMLKKGHKRKNWMERWFLLRPNSISYYVGEDLTEKKGDVALDGNCCSLPDKEGKKCLFFVKCSDKSYEISASDKKKKQEWIQAIQTCISLLKVGRPAPHHEARQKRRELRQKQQAEQEQLELRMKDLQTANENKQKELEAMRKKLEEAAATAAEEESRRLQTQTQLEELYRAEMEKEKMVRLQMEEQVAQKSTELEQYLQRVRELEDMYHRLEEALEDERQARQDEETVRKLQARLLEEEATKRSELEQIHLQQQQAISQTRAEKEELERARLEKESALQDAIQQLQRLETERQSALEQYEEVMKKLEDAANNTKSWKDKVAHHEGLIRLIQPGPKGPQKITNWGPAAFTDAELSLREKDWKERKSKTAETQ</sequence>
<dbReference type="InterPro" id="IPR011993">
    <property type="entry name" value="PH-like_dom_sf"/>
</dbReference>
<dbReference type="PROSITE" id="PS50222">
    <property type="entry name" value="EF_HAND_2"/>
    <property type="match status" value="1"/>
</dbReference>
<gene>
    <name evidence="29" type="ORF">Baya_2937</name>
</gene>
<dbReference type="PROSITE" id="PS50011">
    <property type="entry name" value="PROTEIN_KINASE_DOM"/>
    <property type="match status" value="1"/>
</dbReference>
<evidence type="ECO:0000256" key="6">
    <source>
        <dbReference type="ARBA" id="ARBA00022475"/>
    </source>
</evidence>
<evidence type="ECO:0000256" key="9">
    <source>
        <dbReference type="ARBA" id="ARBA00022679"/>
    </source>
</evidence>
<evidence type="ECO:0000256" key="17">
    <source>
        <dbReference type="ARBA" id="ARBA00023136"/>
    </source>
</evidence>
<accession>A0A556TQY3</accession>
<dbReference type="Pfam" id="PF00169">
    <property type="entry name" value="PH"/>
    <property type="match status" value="1"/>
</dbReference>